<keyword evidence="4" id="KW-1185">Reference proteome</keyword>
<sequence>MAKRMQLENETLQGINDQLTGEIEAHRAAVFRLEAHVRSLQSALRDAGSPHRVQIGSESGYEASMAPASADMGETRRPSEMPGGGARAGDSTVHAECTPSTPLDEYLARRVQNAYEHHQLAQAQAAAVAAADELAGVKAKRDALAAEVNAARGNVAGMAALKDELATATAERNALVAAVAEYESALAELRDDRDNLESTLDAVEERMCSEASDARAGAAQVNDVTAVLRQASAQVATAAELNDTIAWMQDTLEELMETNSRLSRDKDGVYDDNAVLARENATLRDLMASVMDTLLAVAARRNKDKKRAARTAHRLAAERDDAIIVAKRHAATVLTERRRAADTAADLALVQAKLDNANKATTTLCLDRHDVGNDLSKEAFGMHGRVLISMKN</sequence>
<dbReference type="AlphaFoldDB" id="A0A0L0DRD7"/>
<evidence type="ECO:0000256" key="1">
    <source>
        <dbReference type="SAM" id="Coils"/>
    </source>
</evidence>
<evidence type="ECO:0000313" key="4">
    <source>
        <dbReference type="Proteomes" id="UP000054408"/>
    </source>
</evidence>
<evidence type="ECO:0000256" key="2">
    <source>
        <dbReference type="SAM" id="MobiDB-lite"/>
    </source>
</evidence>
<name>A0A0L0DRD7_THETB</name>
<keyword evidence="1" id="KW-0175">Coiled coil</keyword>
<protein>
    <submittedName>
        <fullName evidence="3">Uncharacterized protein</fullName>
    </submittedName>
</protein>
<gene>
    <name evidence="3" type="ORF">AMSG_09670</name>
</gene>
<feature type="region of interest" description="Disordered" evidence="2">
    <location>
        <begin position="58"/>
        <end position="94"/>
    </location>
</feature>
<proteinExistence type="predicted"/>
<dbReference type="RefSeq" id="XP_013754028.1">
    <property type="nucleotide sequence ID" value="XM_013898574.1"/>
</dbReference>
<dbReference type="Proteomes" id="UP000054408">
    <property type="component" value="Unassembled WGS sequence"/>
</dbReference>
<feature type="coiled-coil region" evidence="1">
    <location>
        <begin position="158"/>
        <end position="206"/>
    </location>
</feature>
<evidence type="ECO:0000313" key="3">
    <source>
        <dbReference type="EMBL" id="KNC54013.1"/>
    </source>
</evidence>
<dbReference type="GeneID" id="25568083"/>
<reference evidence="3 4" key="1">
    <citation type="submission" date="2010-05" db="EMBL/GenBank/DDBJ databases">
        <title>The Genome Sequence of Thecamonas trahens ATCC 50062.</title>
        <authorList>
            <consortium name="The Broad Institute Genome Sequencing Platform"/>
            <person name="Russ C."/>
            <person name="Cuomo C."/>
            <person name="Shea T."/>
            <person name="Young S.K."/>
            <person name="Zeng Q."/>
            <person name="Koehrsen M."/>
            <person name="Haas B."/>
            <person name="Borodovsky M."/>
            <person name="Guigo R."/>
            <person name="Alvarado L."/>
            <person name="Berlin A."/>
            <person name="Bochicchio J."/>
            <person name="Borenstein D."/>
            <person name="Chapman S."/>
            <person name="Chen Z."/>
            <person name="Freedman E."/>
            <person name="Gellesch M."/>
            <person name="Goldberg J."/>
            <person name="Griggs A."/>
            <person name="Gujja S."/>
            <person name="Heilman E."/>
            <person name="Heiman D."/>
            <person name="Hepburn T."/>
            <person name="Howarth C."/>
            <person name="Jen D."/>
            <person name="Larson L."/>
            <person name="Mehta T."/>
            <person name="Park D."/>
            <person name="Pearson M."/>
            <person name="Roberts A."/>
            <person name="Saif S."/>
            <person name="Shenoy N."/>
            <person name="Sisk P."/>
            <person name="Stolte C."/>
            <person name="Sykes S."/>
            <person name="Thomson T."/>
            <person name="Walk T."/>
            <person name="White J."/>
            <person name="Yandava C."/>
            <person name="Burger G."/>
            <person name="Gray M.W."/>
            <person name="Holland P.W.H."/>
            <person name="King N."/>
            <person name="Lang F.B.F."/>
            <person name="Roger A.J."/>
            <person name="Ruiz-Trillo I."/>
            <person name="Lander E."/>
            <person name="Nusbaum C."/>
        </authorList>
    </citation>
    <scope>NUCLEOTIDE SEQUENCE [LARGE SCALE GENOMIC DNA]</scope>
    <source>
        <strain evidence="3 4">ATCC 50062</strain>
    </source>
</reference>
<dbReference type="EMBL" id="GL349485">
    <property type="protein sequence ID" value="KNC54013.1"/>
    <property type="molecule type" value="Genomic_DNA"/>
</dbReference>
<accession>A0A0L0DRD7</accession>
<organism evidence="3 4">
    <name type="scientific">Thecamonas trahens ATCC 50062</name>
    <dbReference type="NCBI Taxonomy" id="461836"/>
    <lineage>
        <taxon>Eukaryota</taxon>
        <taxon>Apusozoa</taxon>
        <taxon>Apusomonadida</taxon>
        <taxon>Apusomonadidae</taxon>
        <taxon>Thecamonas</taxon>
    </lineage>
</organism>